<sequence>MRRVLLWHSLLLPLVKSQQWRDWAREVFVDYITGLGCAQCGDLMEPSAEFPFHLSSNIFGCADVDVLLPSLHWLYETSHHPGRIPGILVDGGANVGRASARWVAAFGDSFGRQLGQNATTAPCVVCSGASANARRPVAPEHALPTVLVVAVEPSRRNYELLTKHAREHGWGAEGFLALEAALGATAGRAQLAVREDFAIDEVATLLWEESDPRPKQPVEVVTLKEVLSRAQSAFPLLKGADRIFLLKLDIEGLEPLVLRSLTSAPVKFVSFEYAANVWKEPLAPVVEDLHRAGYFCFLITSEHLFPVSGPFWSNIFELPMWSNFICGKEGDRDLEALVQLHVGAIGLWPRMPKAYLPDFSGEGMATNLLEAQHWCTDFGDLCAGVTCDGDVDWRVGPQRCTARRGRGTLRQSPTEEVSYLKDVSYSNLYLRYRLELQRELLKERADGWSPPTCWHASAPTDESKDTLHTAQTNTSKWPWTSLGTPFKSHSIAVFIVNAKLVELSRNAQMCPIPLFSQLIVHSQLSFSSLDVLR</sequence>
<keyword evidence="1" id="KW-0732">Signal</keyword>
<comment type="caution">
    <text evidence="2">The sequence shown here is derived from an EMBL/GenBank/DDBJ whole genome shotgun (WGS) entry which is preliminary data.</text>
</comment>
<dbReference type="Proteomes" id="UP001642464">
    <property type="component" value="Unassembled WGS sequence"/>
</dbReference>
<accession>A0ABP0PPR8</accession>
<dbReference type="InterPro" id="IPR029063">
    <property type="entry name" value="SAM-dependent_MTases_sf"/>
</dbReference>
<evidence type="ECO:0000313" key="2">
    <source>
        <dbReference type="EMBL" id="CAK9076715.1"/>
    </source>
</evidence>
<dbReference type="SUPFAM" id="SSF53335">
    <property type="entry name" value="S-adenosyl-L-methionine-dependent methyltransferases"/>
    <property type="match status" value="1"/>
</dbReference>
<organism evidence="2 3">
    <name type="scientific">Durusdinium trenchii</name>
    <dbReference type="NCBI Taxonomy" id="1381693"/>
    <lineage>
        <taxon>Eukaryota</taxon>
        <taxon>Sar</taxon>
        <taxon>Alveolata</taxon>
        <taxon>Dinophyceae</taxon>
        <taxon>Suessiales</taxon>
        <taxon>Symbiodiniaceae</taxon>
        <taxon>Durusdinium</taxon>
    </lineage>
</organism>
<dbReference type="Gene3D" id="3.40.50.150">
    <property type="entry name" value="Vaccinia Virus protein VP39"/>
    <property type="match status" value="1"/>
</dbReference>
<gene>
    <name evidence="2" type="ORF">SCF082_LOCUS36941</name>
</gene>
<dbReference type="InterPro" id="IPR052514">
    <property type="entry name" value="SAM-dependent_MTase"/>
</dbReference>
<dbReference type="NCBIfam" id="TIGR01444">
    <property type="entry name" value="fkbM_fam"/>
    <property type="match status" value="1"/>
</dbReference>
<feature type="chain" id="PRO_5047239388" evidence="1">
    <location>
        <begin position="18"/>
        <end position="533"/>
    </location>
</feature>
<dbReference type="EMBL" id="CAXAMM010037113">
    <property type="protein sequence ID" value="CAK9076715.1"/>
    <property type="molecule type" value="Genomic_DNA"/>
</dbReference>
<protein>
    <submittedName>
        <fullName evidence="2">Ubiquitin-like domain-containing protein</fullName>
    </submittedName>
</protein>
<evidence type="ECO:0000313" key="3">
    <source>
        <dbReference type="Proteomes" id="UP001642464"/>
    </source>
</evidence>
<name>A0ABP0PPR8_9DINO</name>
<proteinExistence type="predicted"/>
<dbReference type="InterPro" id="IPR006342">
    <property type="entry name" value="FkbM_mtfrase"/>
</dbReference>
<evidence type="ECO:0000256" key="1">
    <source>
        <dbReference type="SAM" id="SignalP"/>
    </source>
</evidence>
<feature type="signal peptide" evidence="1">
    <location>
        <begin position="1"/>
        <end position="17"/>
    </location>
</feature>
<dbReference type="PANTHER" id="PTHR34203:SF15">
    <property type="entry name" value="SLL1173 PROTEIN"/>
    <property type="match status" value="1"/>
</dbReference>
<reference evidence="2 3" key="1">
    <citation type="submission" date="2024-02" db="EMBL/GenBank/DDBJ databases">
        <authorList>
            <person name="Chen Y."/>
            <person name="Shah S."/>
            <person name="Dougan E. K."/>
            <person name="Thang M."/>
            <person name="Chan C."/>
        </authorList>
    </citation>
    <scope>NUCLEOTIDE SEQUENCE [LARGE SCALE GENOMIC DNA]</scope>
</reference>
<keyword evidence="3" id="KW-1185">Reference proteome</keyword>
<dbReference type="PANTHER" id="PTHR34203">
    <property type="entry name" value="METHYLTRANSFERASE, FKBM FAMILY PROTEIN"/>
    <property type="match status" value="1"/>
</dbReference>